<dbReference type="SUPFAM" id="SSF51905">
    <property type="entry name" value="FAD/NAD(P)-binding domain"/>
    <property type="match status" value="1"/>
</dbReference>
<reference evidence="5 6" key="1">
    <citation type="journal article" date="2004" name="Science">
        <title>The complete genome sequence of Propionibacterium acnes, a commensal of human skin.</title>
        <authorList>
            <person name="Bruggemann H."/>
            <person name="Henne A."/>
            <person name="Hoster F."/>
            <person name="Liesegang H."/>
            <person name="Wiezer A."/>
            <person name="Strittmatter A."/>
            <person name="Hujer S."/>
            <person name="Durre P."/>
            <person name="Gottschalk G."/>
        </authorList>
    </citation>
    <scope>NUCLEOTIDE SEQUENCE [LARGE SCALE GENOMIC DNA]</scope>
    <source>
        <strain evidence="6">DSM 16379 / KPA171202</strain>
    </source>
</reference>
<dbReference type="GO" id="GO:0033108">
    <property type="term" value="P:mitochondrial respiratory chain complex assembly"/>
    <property type="evidence" value="ECO:0007669"/>
    <property type="project" value="TreeGrafter"/>
</dbReference>
<protein>
    <submittedName>
        <fullName evidence="5">Reductase, ferredoxin</fullName>
    </submittedName>
</protein>
<dbReference type="PRINTS" id="PR00368">
    <property type="entry name" value="FADPNR"/>
</dbReference>
<gene>
    <name evidence="5" type="ordered locus">PPA0139</name>
</gene>
<dbReference type="GO" id="GO:0016174">
    <property type="term" value="F:NAD(P)H oxidase H2O2-forming activity"/>
    <property type="evidence" value="ECO:0007669"/>
    <property type="project" value="TreeGrafter"/>
</dbReference>
<dbReference type="InterPro" id="IPR050446">
    <property type="entry name" value="FAD-oxidoreductase/Apoptosis"/>
</dbReference>
<dbReference type="KEGG" id="pac:PPA0139"/>
<dbReference type="Gene3D" id="3.30.390.30">
    <property type="match status" value="1"/>
</dbReference>
<dbReference type="Pfam" id="PF07992">
    <property type="entry name" value="Pyr_redox_2"/>
    <property type="match status" value="1"/>
</dbReference>
<evidence type="ECO:0000256" key="1">
    <source>
        <dbReference type="ARBA" id="ARBA00022630"/>
    </source>
</evidence>
<dbReference type="PANTHER" id="PTHR43557:SF4">
    <property type="entry name" value="APOPTOSIS-INDUCING FACTOR 1, MITOCHONDRIAL"/>
    <property type="match status" value="1"/>
</dbReference>
<dbReference type="GO" id="GO:0071949">
    <property type="term" value="F:FAD binding"/>
    <property type="evidence" value="ECO:0007669"/>
    <property type="project" value="TreeGrafter"/>
</dbReference>
<dbReference type="GO" id="GO:0005737">
    <property type="term" value="C:cytoplasm"/>
    <property type="evidence" value="ECO:0007669"/>
    <property type="project" value="TreeGrafter"/>
</dbReference>
<dbReference type="EnsemblBacteria" id="AAT81897">
    <property type="protein sequence ID" value="AAT81897"/>
    <property type="gene ID" value="PPA0139"/>
</dbReference>
<organism evidence="5 6">
    <name type="scientific">Cutibacterium acnes (strain DSM 16379 / KPA171202)</name>
    <name type="common">Propionibacterium acnes</name>
    <dbReference type="NCBI Taxonomy" id="267747"/>
    <lineage>
        <taxon>Bacteria</taxon>
        <taxon>Bacillati</taxon>
        <taxon>Actinomycetota</taxon>
        <taxon>Actinomycetes</taxon>
        <taxon>Propionibacteriales</taxon>
        <taxon>Propionibacteriaceae</taxon>
        <taxon>Cutibacterium</taxon>
    </lineage>
</organism>
<dbReference type="InterPro" id="IPR023753">
    <property type="entry name" value="FAD/NAD-binding_dom"/>
</dbReference>
<evidence type="ECO:0000313" key="6">
    <source>
        <dbReference type="Proteomes" id="UP000000603"/>
    </source>
</evidence>
<evidence type="ECO:0000313" key="5">
    <source>
        <dbReference type="EMBL" id="AAT81897.1"/>
    </source>
</evidence>
<dbReference type="Proteomes" id="UP000000603">
    <property type="component" value="Chromosome"/>
</dbReference>
<sequence>MPCQGVYAWCGNPVSGGDGCHPSWQDMPLRADMPYEAWPSAKSSLEPSKRQGRQVTLVGVCIVSTMNPILGADMTTYQYLIVGGGMAADSAARGIRDIDKKGSIAILSADVDAPYPRPALSKKLWTDPEFTWDQADLATVADTGAELRLGTEVLSIDRDGKTVLTASGQVFGYQKLLLVTGLTPSRIDDDGDAVLYFRSARDYQQLRALAQPGHQFVVVGGGYIGAELAAGLVQQGCEVALVTPDPTLGGSQFPAQIASEYQKLFADAGVHLVTGKRVCSVRKHEAAEVTLDDGTILQADDVIAGLGASPVTKLAEEAGLTVNDGVIVDEQLRTNDPAIWAAGDIANYPDPVLGRTRVEHVDNAIAMGKAAGRIMAGSKDSYTHTPMMYSQIFGVRWEAVGTLDSSLATTSVEAGDGQVVYYLSDGKPVGVLLWNLPGRTDKAVTVLADPPEDLSTAIS</sequence>
<dbReference type="SUPFAM" id="SSF55424">
    <property type="entry name" value="FAD/NAD-linked reductases, dimerisation (C-terminal) domain"/>
    <property type="match status" value="1"/>
</dbReference>
<dbReference type="PANTHER" id="PTHR43557">
    <property type="entry name" value="APOPTOSIS-INDUCING FACTOR 1"/>
    <property type="match status" value="1"/>
</dbReference>
<keyword evidence="1" id="KW-0285">Flavoprotein</keyword>
<dbReference type="HOGENOM" id="CLU_003291_4_0_11"/>
<feature type="domain" description="FAD/NAD(P)-binding" evidence="4">
    <location>
        <begin position="77"/>
        <end position="368"/>
    </location>
</feature>
<keyword evidence="3" id="KW-0560">Oxidoreductase</keyword>
<dbReference type="InterPro" id="IPR016156">
    <property type="entry name" value="FAD/NAD-linked_Rdtase_dimer_sf"/>
</dbReference>
<dbReference type="EMBL" id="AE017283">
    <property type="protein sequence ID" value="AAT81897.1"/>
    <property type="molecule type" value="Genomic_DNA"/>
</dbReference>
<evidence type="ECO:0000256" key="2">
    <source>
        <dbReference type="ARBA" id="ARBA00022827"/>
    </source>
</evidence>
<dbReference type="PRINTS" id="PR00469">
    <property type="entry name" value="PNDRDTASEII"/>
</dbReference>
<accession>Q6ABH0</accession>
<name>Q6ABH0_CUTAK</name>
<dbReference type="InterPro" id="IPR036188">
    <property type="entry name" value="FAD/NAD-bd_sf"/>
</dbReference>
<keyword evidence="2" id="KW-0274">FAD</keyword>
<dbReference type="AlphaFoldDB" id="Q6ABH0"/>
<dbReference type="Gene3D" id="3.50.50.60">
    <property type="entry name" value="FAD/NAD(P)-binding domain"/>
    <property type="match status" value="2"/>
</dbReference>
<proteinExistence type="predicted"/>
<dbReference type="eggNOG" id="COG0446">
    <property type="taxonomic scope" value="Bacteria"/>
</dbReference>
<dbReference type="GO" id="GO:0012501">
    <property type="term" value="P:programmed cell death"/>
    <property type="evidence" value="ECO:0007669"/>
    <property type="project" value="TreeGrafter"/>
</dbReference>
<evidence type="ECO:0000256" key="3">
    <source>
        <dbReference type="ARBA" id="ARBA00023002"/>
    </source>
</evidence>
<evidence type="ECO:0000259" key="4">
    <source>
        <dbReference type="Pfam" id="PF07992"/>
    </source>
</evidence>